<dbReference type="PANTHER" id="PTHR43245:SF51">
    <property type="entry name" value="SHORT CHAIN DEHYDROGENASE_REDUCTASE FAMILY 42E, MEMBER 2"/>
    <property type="match status" value="1"/>
</dbReference>
<evidence type="ECO:0000256" key="1">
    <source>
        <dbReference type="ARBA" id="ARBA00009219"/>
    </source>
</evidence>
<dbReference type="OrthoDB" id="10058185at2759"/>
<dbReference type="PANTHER" id="PTHR43245">
    <property type="entry name" value="BIFUNCTIONAL POLYMYXIN RESISTANCE PROTEIN ARNA"/>
    <property type="match status" value="1"/>
</dbReference>
<evidence type="ECO:0000313" key="4">
    <source>
        <dbReference type="EMBL" id="KAF2679616.1"/>
    </source>
</evidence>
<feature type="domain" description="3-beta hydroxysteroid dehydrogenase/isomerase" evidence="3">
    <location>
        <begin position="13"/>
        <end position="279"/>
    </location>
</feature>
<dbReference type="Proteomes" id="UP000799291">
    <property type="component" value="Unassembled WGS sequence"/>
</dbReference>
<comment type="similarity">
    <text evidence="1">Belongs to the 3-beta-HSD family.</text>
</comment>
<dbReference type="InterPro" id="IPR050177">
    <property type="entry name" value="Lipid_A_modif_metabolic_enz"/>
</dbReference>
<keyword evidence="5" id="KW-1185">Reference proteome</keyword>
<evidence type="ECO:0000313" key="5">
    <source>
        <dbReference type="Proteomes" id="UP000799291"/>
    </source>
</evidence>
<dbReference type="GO" id="GO:0016616">
    <property type="term" value="F:oxidoreductase activity, acting on the CH-OH group of donors, NAD or NADP as acceptor"/>
    <property type="evidence" value="ECO:0007669"/>
    <property type="project" value="InterPro"/>
</dbReference>
<accession>A0A6G1IN01</accession>
<keyword evidence="2" id="KW-0560">Oxidoreductase</keyword>
<protein>
    <submittedName>
        <fullName evidence="4">C-3 sterol dehydrogenase/C-4 decarboxylase</fullName>
    </submittedName>
</protein>
<dbReference type="EMBL" id="MU005602">
    <property type="protein sequence ID" value="KAF2679616.1"/>
    <property type="molecule type" value="Genomic_DNA"/>
</dbReference>
<proteinExistence type="inferred from homology"/>
<dbReference type="Pfam" id="PF01073">
    <property type="entry name" value="3Beta_HSD"/>
    <property type="match status" value="1"/>
</dbReference>
<dbReference type="GO" id="GO:0006694">
    <property type="term" value="P:steroid biosynthetic process"/>
    <property type="evidence" value="ECO:0007669"/>
    <property type="project" value="InterPro"/>
</dbReference>
<dbReference type="Gene3D" id="3.40.50.720">
    <property type="entry name" value="NAD(P)-binding Rossmann-like Domain"/>
    <property type="match status" value="1"/>
</dbReference>
<name>A0A6G1IN01_9PLEO</name>
<evidence type="ECO:0000259" key="3">
    <source>
        <dbReference type="Pfam" id="PF01073"/>
    </source>
</evidence>
<dbReference type="SUPFAM" id="SSF51735">
    <property type="entry name" value="NAD(P)-binding Rossmann-fold domains"/>
    <property type="match status" value="1"/>
</dbReference>
<dbReference type="InterPro" id="IPR002225">
    <property type="entry name" value="3Beta_OHSteriod_DH/Estase"/>
</dbReference>
<sequence>MDTTSPPLLGSVLIFGGCGFLGHHIAKAALHSPDATSVAVVDIDTSKNRIPGIEYITGSIKSTSDVALAFKTTQPTVVFHIVSPDPFSTKKNAVFQAVNVDGTKLVIAAAQECETTKALIYTSSSSIIHDDRSDMIMATEDARVIFAPEQPEFYSHTKALAERLVLAANGDRVRTAAIRPAGLFGEGDMGTVTSVISNAREGKGRLQIGDNSNLFDWTYVENNAYAQLLTARALVRSYDAPLLSKNLRVDGEAFVITNDDPWNLWTFTRALAAAAGYPIAEKDVVAVPGRAMMTIAWVLEWAFWIFTAGRREPRLTRARVKYTTMVRTCDISKAKERLEYRPQIDMQEGIRRSAKWFLESHA</sequence>
<gene>
    <name evidence="4" type="ORF">K458DRAFT_422169</name>
</gene>
<reference evidence="4" key="1">
    <citation type="journal article" date="2020" name="Stud. Mycol.">
        <title>101 Dothideomycetes genomes: a test case for predicting lifestyles and emergence of pathogens.</title>
        <authorList>
            <person name="Haridas S."/>
            <person name="Albert R."/>
            <person name="Binder M."/>
            <person name="Bloem J."/>
            <person name="Labutti K."/>
            <person name="Salamov A."/>
            <person name="Andreopoulos B."/>
            <person name="Baker S."/>
            <person name="Barry K."/>
            <person name="Bills G."/>
            <person name="Bluhm B."/>
            <person name="Cannon C."/>
            <person name="Castanera R."/>
            <person name="Culley D."/>
            <person name="Daum C."/>
            <person name="Ezra D."/>
            <person name="Gonzalez J."/>
            <person name="Henrissat B."/>
            <person name="Kuo A."/>
            <person name="Liang C."/>
            <person name="Lipzen A."/>
            <person name="Lutzoni F."/>
            <person name="Magnuson J."/>
            <person name="Mondo S."/>
            <person name="Nolan M."/>
            <person name="Ohm R."/>
            <person name="Pangilinan J."/>
            <person name="Park H.-J."/>
            <person name="Ramirez L."/>
            <person name="Alfaro M."/>
            <person name="Sun H."/>
            <person name="Tritt A."/>
            <person name="Yoshinaga Y."/>
            <person name="Zwiers L.-H."/>
            <person name="Turgeon B."/>
            <person name="Goodwin S."/>
            <person name="Spatafora J."/>
            <person name="Crous P."/>
            <person name="Grigoriev I."/>
        </authorList>
    </citation>
    <scope>NUCLEOTIDE SEQUENCE</scope>
    <source>
        <strain evidence="4">CBS 122367</strain>
    </source>
</reference>
<dbReference type="AlphaFoldDB" id="A0A6G1IN01"/>
<organism evidence="4 5">
    <name type="scientific">Lentithecium fluviatile CBS 122367</name>
    <dbReference type="NCBI Taxonomy" id="1168545"/>
    <lineage>
        <taxon>Eukaryota</taxon>
        <taxon>Fungi</taxon>
        <taxon>Dikarya</taxon>
        <taxon>Ascomycota</taxon>
        <taxon>Pezizomycotina</taxon>
        <taxon>Dothideomycetes</taxon>
        <taxon>Pleosporomycetidae</taxon>
        <taxon>Pleosporales</taxon>
        <taxon>Massarineae</taxon>
        <taxon>Lentitheciaceae</taxon>
        <taxon>Lentithecium</taxon>
    </lineage>
</organism>
<evidence type="ECO:0000256" key="2">
    <source>
        <dbReference type="ARBA" id="ARBA00023002"/>
    </source>
</evidence>
<dbReference type="InterPro" id="IPR036291">
    <property type="entry name" value="NAD(P)-bd_dom_sf"/>
</dbReference>